<reference evidence="9" key="1">
    <citation type="submission" date="2022-02" db="EMBL/GenBank/DDBJ databases">
        <title>Corynebacterium sp. from urogenital microbiome.</title>
        <authorList>
            <person name="Cappelli E.A."/>
            <person name="Ribeiro T.G."/>
            <person name="Peixe L."/>
        </authorList>
    </citation>
    <scope>NUCLEOTIDE SEQUENCE</scope>
    <source>
        <strain evidence="9">C9Ua_112</strain>
    </source>
</reference>
<evidence type="ECO:0000256" key="1">
    <source>
        <dbReference type="ARBA" id="ARBA00004141"/>
    </source>
</evidence>
<comment type="caution">
    <text evidence="9">The sequence shown here is derived from an EMBL/GenBank/DDBJ whole genome shotgun (WGS) entry which is preliminary data.</text>
</comment>
<evidence type="ECO:0000256" key="6">
    <source>
        <dbReference type="ARBA" id="ARBA00023136"/>
    </source>
</evidence>
<name>A0A9X3RR56_9CORY</name>
<comment type="similarity">
    <text evidence="2">Belongs to the peptidase S54 family.</text>
</comment>
<evidence type="ECO:0000256" key="2">
    <source>
        <dbReference type="ARBA" id="ARBA00009045"/>
    </source>
</evidence>
<keyword evidence="5 7" id="KW-1133">Transmembrane helix</keyword>
<accession>A0A9X3RR56</accession>
<dbReference type="InterPro" id="IPR022764">
    <property type="entry name" value="Peptidase_S54_rhomboid_dom"/>
</dbReference>
<feature type="transmembrane region" description="Helical" evidence="7">
    <location>
        <begin position="68"/>
        <end position="93"/>
    </location>
</feature>
<feature type="transmembrane region" description="Helical" evidence="7">
    <location>
        <begin position="132"/>
        <end position="148"/>
    </location>
</feature>
<protein>
    <submittedName>
        <fullName evidence="9">Rhomboid family intramembrane serine protease</fullName>
    </submittedName>
</protein>
<dbReference type="GO" id="GO:0006508">
    <property type="term" value="P:proteolysis"/>
    <property type="evidence" value="ECO:0007669"/>
    <property type="project" value="UniProtKB-KW"/>
</dbReference>
<gene>
    <name evidence="9" type="ORF">L8U58_09725</name>
</gene>
<keyword evidence="3 7" id="KW-0812">Transmembrane</keyword>
<dbReference type="GO" id="GO:0016020">
    <property type="term" value="C:membrane"/>
    <property type="evidence" value="ECO:0007669"/>
    <property type="project" value="UniProtKB-SubCell"/>
</dbReference>
<keyword evidence="4" id="KW-0378">Hydrolase</keyword>
<keyword evidence="6 7" id="KW-0472">Membrane</keyword>
<feature type="transmembrane region" description="Helical" evidence="7">
    <location>
        <begin position="214"/>
        <end position="234"/>
    </location>
</feature>
<dbReference type="InterPro" id="IPR050925">
    <property type="entry name" value="Rhomboid_protease_S54"/>
</dbReference>
<dbReference type="Gene3D" id="1.20.1540.10">
    <property type="entry name" value="Rhomboid-like"/>
    <property type="match status" value="1"/>
</dbReference>
<dbReference type="PANTHER" id="PTHR43731:SF14">
    <property type="entry name" value="PRESENILIN-ASSOCIATED RHOMBOID-LIKE PROTEIN, MITOCHONDRIAL"/>
    <property type="match status" value="1"/>
</dbReference>
<evidence type="ECO:0000256" key="3">
    <source>
        <dbReference type="ARBA" id="ARBA00022692"/>
    </source>
</evidence>
<keyword evidence="9" id="KW-0645">Protease</keyword>
<proteinExistence type="inferred from homology"/>
<feature type="domain" description="Peptidase S54 rhomboid" evidence="8">
    <location>
        <begin position="66"/>
        <end position="195"/>
    </location>
</feature>
<sequence>MITRRPYRRYTVTNVFLVACCVVYGVTVFQSGNIASPLDGQSSFAFGGENLGLKMIFSAANVSFYGEWWRILTAALVHLSPVHLGFNTLLIFLIGREVERHYGAIVMLCLIVASAAGGALACMYFQPEVPVGGASTVGYGLLAMLIALSRVEHRDLRGPIALLLVNLGYSMLLSNVSLWGHIGGLVGGTVIAFATASTEAGSSGGEGASIRKKTIAATAATVILAFTIWTGLGWHY</sequence>
<dbReference type="GO" id="GO:0004252">
    <property type="term" value="F:serine-type endopeptidase activity"/>
    <property type="evidence" value="ECO:0007669"/>
    <property type="project" value="InterPro"/>
</dbReference>
<dbReference type="AlphaFoldDB" id="A0A9X3RR56"/>
<dbReference type="PANTHER" id="PTHR43731">
    <property type="entry name" value="RHOMBOID PROTEASE"/>
    <property type="match status" value="1"/>
</dbReference>
<keyword evidence="10" id="KW-1185">Reference proteome</keyword>
<dbReference type="Proteomes" id="UP001146505">
    <property type="component" value="Unassembled WGS sequence"/>
</dbReference>
<evidence type="ECO:0000313" key="10">
    <source>
        <dbReference type="Proteomes" id="UP001146505"/>
    </source>
</evidence>
<evidence type="ECO:0000256" key="4">
    <source>
        <dbReference type="ARBA" id="ARBA00022801"/>
    </source>
</evidence>
<dbReference type="RefSeq" id="WP_155270751.1">
    <property type="nucleotide sequence ID" value="NZ_JAKMUV010000017.1"/>
</dbReference>
<dbReference type="InterPro" id="IPR035952">
    <property type="entry name" value="Rhomboid-like_sf"/>
</dbReference>
<evidence type="ECO:0000256" key="7">
    <source>
        <dbReference type="SAM" id="Phobius"/>
    </source>
</evidence>
<evidence type="ECO:0000259" key="8">
    <source>
        <dbReference type="Pfam" id="PF01694"/>
    </source>
</evidence>
<dbReference type="SUPFAM" id="SSF144091">
    <property type="entry name" value="Rhomboid-like"/>
    <property type="match status" value="1"/>
</dbReference>
<dbReference type="EMBL" id="JAKMUV010000017">
    <property type="protein sequence ID" value="MCZ9305794.1"/>
    <property type="molecule type" value="Genomic_DNA"/>
</dbReference>
<evidence type="ECO:0000256" key="5">
    <source>
        <dbReference type="ARBA" id="ARBA00022989"/>
    </source>
</evidence>
<organism evidence="9 10">
    <name type="scientific">Corynebacterium macclintockiae</name>
    <dbReference type="NCBI Taxonomy" id="2913501"/>
    <lineage>
        <taxon>Bacteria</taxon>
        <taxon>Bacillati</taxon>
        <taxon>Actinomycetota</taxon>
        <taxon>Actinomycetes</taxon>
        <taxon>Mycobacteriales</taxon>
        <taxon>Corynebacteriaceae</taxon>
        <taxon>Corynebacterium</taxon>
    </lineage>
</organism>
<feature type="transmembrane region" description="Helical" evidence="7">
    <location>
        <begin position="12"/>
        <end position="29"/>
    </location>
</feature>
<dbReference type="Pfam" id="PF01694">
    <property type="entry name" value="Rhomboid"/>
    <property type="match status" value="1"/>
</dbReference>
<evidence type="ECO:0000313" key="9">
    <source>
        <dbReference type="EMBL" id="MCZ9305794.1"/>
    </source>
</evidence>
<dbReference type="PROSITE" id="PS51257">
    <property type="entry name" value="PROKAR_LIPOPROTEIN"/>
    <property type="match status" value="1"/>
</dbReference>
<comment type="subcellular location">
    <subcellularLocation>
        <location evidence="1">Membrane</location>
        <topology evidence="1">Multi-pass membrane protein</topology>
    </subcellularLocation>
</comment>
<dbReference type="GeneID" id="301813836"/>
<feature type="transmembrane region" description="Helical" evidence="7">
    <location>
        <begin position="105"/>
        <end position="126"/>
    </location>
</feature>